<accession>A0A2K9LK34</accession>
<dbReference type="EMBL" id="CP022684">
    <property type="protein sequence ID" value="AUM12610.1"/>
    <property type="molecule type" value="Genomic_DNA"/>
</dbReference>
<name>A0A2K9LK34_9GAMM</name>
<evidence type="ECO:0000313" key="1">
    <source>
        <dbReference type="EMBL" id="AUM12610.1"/>
    </source>
</evidence>
<protein>
    <submittedName>
        <fullName evidence="1">Uncharacterized protein</fullName>
    </submittedName>
</protein>
<sequence>MIKAVVYHGPLGWYQNAAFNCLCTNMRPPFSAARLVLVRYNGVVMAVKPLYFMVNTLIHRN</sequence>
<gene>
    <name evidence="1" type="ORF">Kalk_09360</name>
</gene>
<keyword evidence="2" id="KW-1185">Reference proteome</keyword>
<dbReference type="Proteomes" id="UP000235116">
    <property type="component" value="Chromosome"/>
</dbReference>
<reference evidence="2" key="1">
    <citation type="submission" date="2017-08" db="EMBL/GenBank/DDBJ databases">
        <title>Direct submision.</title>
        <authorList>
            <person name="Kim S.-J."/>
            <person name="Rhee S.-K."/>
        </authorList>
    </citation>
    <scope>NUCLEOTIDE SEQUENCE [LARGE SCALE GENOMIC DNA]</scope>
    <source>
        <strain evidence="2">GI5</strain>
    </source>
</reference>
<proteinExistence type="predicted"/>
<dbReference type="AlphaFoldDB" id="A0A2K9LK34"/>
<evidence type="ECO:0000313" key="2">
    <source>
        <dbReference type="Proteomes" id="UP000235116"/>
    </source>
</evidence>
<organism evidence="1 2">
    <name type="scientific">Ketobacter alkanivorans</name>
    <dbReference type="NCBI Taxonomy" id="1917421"/>
    <lineage>
        <taxon>Bacteria</taxon>
        <taxon>Pseudomonadati</taxon>
        <taxon>Pseudomonadota</taxon>
        <taxon>Gammaproteobacteria</taxon>
        <taxon>Pseudomonadales</taxon>
        <taxon>Ketobacteraceae</taxon>
        <taxon>Ketobacter</taxon>
    </lineage>
</organism>
<dbReference type="KEGG" id="kak:Kalk_09360"/>